<evidence type="ECO:0000313" key="1">
    <source>
        <dbReference type="EMBL" id="KJB07681.1"/>
    </source>
</evidence>
<dbReference type="Proteomes" id="UP000032304">
    <property type="component" value="Chromosome 1"/>
</dbReference>
<name>A0A0D2PU86_GOSRA</name>
<dbReference type="Gramene" id="KJB07681">
    <property type="protein sequence ID" value="KJB07681"/>
    <property type="gene ID" value="B456_001G037300"/>
</dbReference>
<gene>
    <name evidence="1" type="ORF">B456_001G037300</name>
</gene>
<dbReference type="EMBL" id="CM001740">
    <property type="protein sequence ID" value="KJB07681.1"/>
    <property type="molecule type" value="Genomic_DNA"/>
</dbReference>
<proteinExistence type="predicted"/>
<sequence>MAIKSDLVVKIHIFSGGNAFISSSLLSQTSKEGRKEENLVFSSICRFQLFERDKGKARVVDRLRPRFVLTCFVSNHIKIIKYFSLWIY</sequence>
<keyword evidence="2" id="KW-1185">Reference proteome</keyword>
<dbReference type="AlphaFoldDB" id="A0A0D2PU86"/>
<organism evidence="1 2">
    <name type="scientific">Gossypium raimondii</name>
    <name type="common">Peruvian cotton</name>
    <name type="synonym">Gossypium klotzschianum subsp. raimondii</name>
    <dbReference type="NCBI Taxonomy" id="29730"/>
    <lineage>
        <taxon>Eukaryota</taxon>
        <taxon>Viridiplantae</taxon>
        <taxon>Streptophyta</taxon>
        <taxon>Embryophyta</taxon>
        <taxon>Tracheophyta</taxon>
        <taxon>Spermatophyta</taxon>
        <taxon>Magnoliopsida</taxon>
        <taxon>eudicotyledons</taxon>
        <taxon>Gunneridae</taxon>
        <taxon>Pentapetalae</taxon>
        <taxon>rosids</taxon>
        <taxon>malvids</taxon>
        <taxon>Malvales</taxon>
        <taxon>Malvaceae</taxon>
        <taxon>Malvoideae</taxon>
        <taxon>Gossypium</taxon>
    </lineage>
</organism>
<evidence type="ECO:0000313" key="2">
    <source>
        <dbReference type="Proteomes" id="UP000032304"/>
    </source>
</evidence>
<reference evidence="1 2" key="1">
    <citation type="journal article" date="2012" name="Nature">
        <title>Repeated polyploidization of Gossypium genomes and the evolution of spinnable cotton fibres.</title>
        <authorList>
            <person name="Paterson A.H."/>
            <person name="Wendel J.F."/>
            <person name="Gundlach H."/>
            <person name="Guo H."/>
            <person name="Jenkins J."/>
            <person name="Jin D."/>
            <person name="Llewellyn D."/>
            <person name="Showmaker K.C."/>
            <person name="Shu S."/>
            <person name="Udall J."/>
            <person name="Yoo M.J."/>
            <person name="Byers R."/>
            <person name="Chen W."/>
            <person name="Doron-Faigenboim A."/>
            <person name="Duke M.V."/>
            <person name="Gong L."/>
            <person name="Grimwood J."/>
            <person name="Grover C."/>
            <person name="Grupp K."/>
            <person name="Hu G."/>
            <person name="Lee T.H."/>
            <person name="Li J."/>
            <person name="Lin L."/>
            <person name="Liu T."/>
            <person name="Marler B.S."/>
            <person name="Page J.T."/>
            <person name="Roberts A.W."/>
            <person name="Romanel E."/>
            <person name="Sanders W.S."/>
            <person name="Szadkowski E."/>
            <person name="Tan X."/>
            <person name="Tang H."/>
            <person name="Xu C."/>
            <person name="Wang J."/>
            <person name="Wang Z."/>
            <person name="Zhang D."/>
            <person name="Zhang L."/>
            <person name="Ashrafi H."/>
            <person name="Bedon F."/>
            <person name="Bowers J.E."/>
            <person name="Brubaker C.L."/>
            <person name="Chee P.W."/>
            <person name="Das S."/>
            <person name="Gingle A.R."/>
            <person name="Haigler C.H."/>
            <person name="Harker D."/>
            <person name="Hoffmann L.V."/>
            <person name="Hovav R."/>
            <person name="Jones D.C."/>
            <person name="Lemke C."/>
            <person name="Mansoor S."/>
            <person name="ur Rahman M."/>
            <person name="Rainville L.N."/>
            <person name="Rambani A."/>
            <person name="Reddy U.K."/>
            <person name="Rong J.K."/>
            <person name="Saranga Y."/>
            <person name="Scheffler B.E."/>
            <person name="Scheffler J.A."/>
            <person name="Stelly D.M."/>
            <person name="Triplett B.A."/>
            <person name="Van Deynze A."/>
            <person name="Vaslin M.F."/>
            <person name="Waghmare V.N."/>
            <person name="Walford S.A."/>
            <person name="Wright R.J."/>
            <person name="Zaki E.A."/>
            <person name="Zhang T."/>
            <person name="Dennis E.S."/>
            <person name="Mayer K.F."/>
            <person name="Peterson D.G."/>
            <person name="Rokhsar D.S."/>
            <person name="Wang X."/>
            <person name="Schmutz J."/>
        </authorList>
    </citation>
    <scope>NUCLEOTIDE SEQUENCE [LARGE SCALE GENOMIC DNA]</scope>
</reference>
<accession>A0A0D2PU86</accession>
<protein>
    <submittedName>
        <fullName evidence="1">Uncharacterized protein</fullName>
    </submittedName>
</protein>